<keyword evidence="4" id="KW-0547">Nucleotide-binding</keyword>
<keyword evidence="5" id="KW-0067">ATP-binding</keyword>
<evidence type="ECO:0000256" key="4">
    <source>
        <dbReference type="ARBA" id="ARBA00022741"/>
    </source>
</evidence>
<protein>
    <recommendedName>
        <fullName evidence="6">PhoH-like protein</fullName>
    </recommendedName>
</protein>
<dbReference type="FunFam" id="3.40.50.300:FF:000013">
    <property type="entry name" value="PhoH family ATPase"/>
    <property type="match status" value="1"/>
</dbReference>
<sequence>MTDLTQTTLTAPSGVDMALVVGEADEMLHLMEGAFDARITVRGDTVALAGDPIEVQQLTALLTDLFRMTSQGEVPDADSVRRAIELLRRAEFAPAALRDDVLLSYRGRAIRPKTAGQKHYVDAIRNNTVTFAVGPAGTGKTYLAMAMAVAALKRKEVGRIVLSRPIVEAGENLGFLPGTLFEKVDPYIRPLYDALYSMFDMEKASSLIEAGVIEIAPLAFMRGRTLNDAFIILDEAQNTTPEQMKMALTRLGNGAKIVVTGDVSQIDLPRGTSGLVQVRSILEGIEDIAFCDLTGKDVVRHSLVATIVAAYERADRKAR</sequence>
<reference evidence="8 9" key="1">
    <citation type="submission" date="2019-04" db="EMBL/GenBank/DDBJ databases">
        <title>Microbes associate with the intestines of laboratory mice.</title>
        <authorList>
            <person name="Navarre W."/>
            <person name="Wong E."/>
            <person name="Huang K.C."/>
            <person name="Tropini C."/>
            <person name="Ng K."/>
            <person name="Yu B."/>
        </authorList>
    </citation>
    <scope>NUCLEOTIDE SEQUENCE [LARGE SCALE GENOMIC DNA]</scope>
    <source>
        <strain evidence="8 9">NM80_B27</strain>
    </source>
</reference>
<evidence type="ECO:0000256" key="2">
    <source>
        <dbReference type="ARBA" id="ARBA00010393"/>
    </source>
</evidence>
<dbReference type="InterPro" id="IPR027417">
    <property type="entry name" value="P-loop_NTPase"/>
</dbReference>
<dbReference type="GO" id="GO:0005829">
    <property type="term" value="C:cytosol"/>
    <property type="evidence" value="ECO:0007669"/>
    <property type="project" value="TreeGrafter"/>
</dbReference>
<evidence type="ECO:0000256" key="3">
    <source>
        <dbReference type="ARBA" id="ARBA00022490"/>
    </source>
</evidence>
<evidence type="ECO:0000256" key="1">
    <source>
        <dbReference type="ARBA" id="ARBA00004496"/>
    </source>
</evidence>
<name>A0A4S4G670_9ACTN</name>
<evidence type="ECO:0000313" key="9">
    <source>
        <dbReference type="Proteomes" id="UP000308978"/>
    </source>
</evidence>
<comment type="caution">
    <text evidence="8">The sequence shown here is derived from an EMBL/GenBank/DDBJ whole genome shotgun (WGS) entry which is preliminary data.</text>
</comment>
<dbReference type="RefSeq" id="WP_136433112.1">
    <property type="nucleotide sequence ID" value="NZ_SSTJ01000002.1"/>
</dbReference>
<dbReference type="Proteomes" id="UP000308978">
    <property type="component" value="Unassembled WGS sequence"/>
</dbReference>
<organism evidence="8 9">
    <name type="scientific">Adlercreutzia caecimuris</name>
    <dbReference type="NCBI Taxonomy" id="671266"/>
    <lineage>
        <taxon>Bacteria</taxon>
        <taxon>Bacillati</taxon>
        <taxon>Actinomycetota</taxon>
        <taxon>Coriobacteriia</taxon>
        <taxon>Eggerthellales</taxon>
        <taxon>Eggerthellaceae</taxon>
        <taxon>Adlercreutzia</taxon>
    </lineage>
</organism>
<dbReference type="GO" id="GO:0005524">
    <property type="term" value="F:ATP binding"/>
    <property type="evidence" value="ECO:0007669"/>
    <property type="project" value="UniProtKB-KW"/>
</dbReference>
<comment type="subcellular location">
    <subcellularLocation>
        <location evidence="1">Cytoplasm</location>
    </subcellularLocation>
</comment>
<keyword evidence="3" id="KW-0963">Cytoplasm</keyword>
<evidence type="ECO:0000256" key="6">
    <source>
        <dbReference type="ARBA" id="ARBA00039970"/>
    </source>
</evidence>
<dbReference type="Gene3D" id="3.40.50.300">
    <property type="entry name" value="P-loop containing nucleotide triphosphate hydrolases"/>
    <property type="match status" value="1"/>
</dbReference>
<evidence type="ECO:0000313" key="8">
    <source>
        <dbReference type="EMBL" id="THG38341.1"/>
    </source>
</evidence>
<dbReference type="InterPro" id="IPR003714">
    <property type="entry name" value="PhoH"/>
</dbReference>
<dbReference type="PANTHER" id="PTHR30473:SF1">
    <property type="entry name" value="PHOH-LIKE PROTEIN"/>
    <property type="match status" value="1"/>
</dbReference>
<proteinExistence type="inferred from homology"/>
<dbReference type="PANTHER" id="PTHR30473">
    <property type="entry name" value="PROTEIN PHOH"/>
    <property type="match status" value="1"/>
</dbReference>
<accession>A0A4S4G670</accession>
<feature type="domain" description="PhoH-like protein" evidence="7">
    <location>
        <begin position="110"/>
        <end position="312"/>
    </location>
</feature>
<gene>
    <name evidence="8" type="ORF">E5986_02690</name>
</gene>
<dbReference type="SUPFAM" id="SSF52540">
    <property type="entry name" value="P-loop containing nucleoside triphosphate hydrolases"/>
    <property type="match status" value="1"/>
</dbReference>
<comment type="similarity">
    <text evidence="2">Belongs to the PhoH family.</text>
</comment>
<dbReference type="AlphaFoldDB" id="A0A4S4G670"/>
<dbReference type="EMBL" id="SSTJ01000002">
    <property type="protein sequence ID" value="THG38341.1"/>
    <property type="molecule type" value="Genomic_DNA"/>
</dbReference>
<evidence type="ECO:0000256" key="5">
    <source>
        <dbReference type="ARBA" id="ARBA00022840"/>
    </source>
</evidence>
<dbReference type="Pfam" id="PF02562">
    <property type="entry name" value="PhoH"/>
    <property type="match status" value="1"/>
</dbReference>
<dbReference type="InterPro" id="IPR051451">
    <property type="entry name" value="PhoH2-like"/>
</dbReference>
<evidence type="ECO:0000259" key="7">
    <source>
        <dbReference type="Pfam" id="PF02562"/>
    </source>
</evidence>